<comment type="similarity">
    <text evidence="1">Belongs to the beta type-B retroviral polymerase family. HERV class-II K(HML-2) pol subfamily.</text>
</comment>
<comment type="caution">
    <text evidence="6">The sequence shown here is derived from an EMBL/GenBank/DDBJ whole genome shotgun (WGS) entry which is preliminary data.</text>
</comment>
<feature type="region of interest" description="Disordered" evidence="3">
    <location>
        <begin position="139"/>
        <end position="164"/>
    </location>
</feature>
<sequence length="517" mass="58245">MGIVDTPLDHMMKTFPSDKRRIQKYCKQWHKGTEGHAQPWSKDGTFDHDIDEHTLTYIRSTYKKKKRQKREAILSLWRVFCHEKERDKSTTPEEAVTPIQEVAQTQTESPGNSLGEPPPYGLYLILPAAGYQDPVRVEPKEERLEAQGAEATPAPVPSAPRADPELSGRERLVSELQHTVRQAEQSRSLAPLRGQWTTGHVILRLGDTSAETLREAAEDWMEEEEGGEGGVDTPSYEEPPEGSQGIAGAEEDEEWDNGFNRGAHEQGVNRRRLPQGYCESPSVFNRIVKKDLANTECRSTLLQYVDDIMVFSATEDICRDDTIGLLCTLEEKGYKVDKNKLQYVQTEVHCLGQIISKDGRRVTPDRVQSIRNMSKPTTTKQMQKFLGLCNYVRQWIFDYATLTAPLLTALKESHANANKVDWTDDRETAFLELKEAITNAPVLATPDYKKHFYLFCHCNGTTMTAVLTQKTSRGQKPIAYYSGLLDPIMKGHHPCEQALAAAAFAVQKSATIVRGHL</sequence>
<evidence type="ECO:0000256" key="2">
    <source>
        <dbReference type="ARBA" id="ARBA00012180"/>
    </source>
</evidence>
<dbReference type="PANTHER" id="PTHR33064:SF37">
    <property type="entry name" value="RIBONUCLEASE H"/>
    <property type="match status" value="1"/>
</dbReference>
<evidence type="ECO:0000256" key="1">
    <source>
        <dbReference type="ARBA" id="ARBA00010879"/>
    </source>
</evidence>
<dbReference type="PANTHER" id="PTHR33064">
    <property type="entry name" value="POL PROTEIN"/>
    <property type="match status" value="1"/>
</dbReference>
<feature type="domain" description="Reverse transcriptase/retrotransposon-derived protein RNase H-like" evidence="5">
    <location>
        <begin position="422"/>
        <end position="515"/>
    </location>
</feature>
<organism evidence="6 7">
    <name type="scientific">Pleurodeles waltl</name>
    <name type="common">Iberian ribbed newt</name>
    <dbReference type="NCBI Taxonomy" id="8319"/>
    <lineage>
        <taxon>Eukaryota</taxon>
        <taxon>Metazoa</taxon>
        <taxon>Chordata</taxon>
        <taxon>Craniata</taxon>
        <taxon>Vertebrata</taxon>
        <taxon>Euteleostomi</taxon>
        <taxon>Amphibia</taxon>
        <taxon>Batrachia</taxon>
        <taxon>Caudata</taxon>
        <taxon>Salamandroidea</taxon>
        <taxon>Salamandridae</taxon>
        <taxon>Pleurodelinae</taxon>
        <taxon>Pleurodeles</taxon>
    </lineage>
</organism>
<dbReference type="Gene3D" id="3.10.20.370">
    <property type="match status" value="1"/>
</dbReference>
<dbReference type="AlphaFoldDB" id="A0AAV7QTP3"/>
<dbReference type="GO" id="GO:0004523">
    <property type="term" value="F:RNA-DNA hybrid ribonuclease activity"/>
    <property type="evidence" value="ECO:0007669"/>
    <property type="project" value="UniProtKB-EC"/>
</dbReference>
<dbReference type="InterPro" id="IPR043128">
    <property type="entry name" value="Rev_trsase/Diguanyl_cyclase"/>
</dbReference>
<dbReference type="InterPro" id="IPR041577">
    <property type="entry name" value="RT_RNaseH_2"/>
</dbReference>
<evidence type="ECO:0000259" key="4">
    <source>
        <dbReference type="Pfam" id="PF00078"/>
    </source>
</evidence>
<dbReference type="EC" id="3.1.26.4" evidence="2"/>
<dbReference type="InterPro" id="IPR043502">
    <property type="entry name" value="DNA/RNA_pol_sf"/>
</dbReference>
<reference evidence="6" key="1">
    <citation type="journal article" date="2022" name="bioRxiv">
        <title>Sequencing and chromosome-scale assembly of the giantPleurodeles waltlgenome.</title>
        <authorList>
            <person name="Brown T."/>
            <person name="Elewa A."/>
            <person name="Iarovenko S."/>
            <person name="Subramanian E."/>
            <person name="Araus A.J."/>
            <person name="Petzold A."/>
            <person name="Susuki M."/>
            <person name="Suzuki K.-i.T."/>
            <person name="Hayashi T."/>
            <person name="Toyoda A."/>
            <person name="Oliveira C."/>
            <person name="Osipova E."/>
            <person name="Leigh N.D."/>
            <person name="Simon A."/>
            <person name="Yun M.H."/>
        </authorList>
    </citation>
    <scope>NUCLEOTIDE SEQUENCE</scope>
    <source>
        <strain evidence="6">20211129_DDA</strain>
        <tissue evidence="6">Liver</tissue>
    </source>
</reference>
<dbReference type="InterPro" id="IPR000477">
    <property type="entry name" value="RT_dom"/>
</dbReference>
<evidence type="ECO:0000259" key="5">
    <source>
        <dbReference type="Pfam" id="PF17919"/>
    </source>
</evidence>
<proteinExistence type="inferred from homology"/>
<evidence type="ECO:0000313" key="7">
    <source>
        <dbReference type="Proteomes" id="UP001066276"/>
    </source>
</evidence>
<gene>
    <name evidence="6" type="ORF">NDU88_008839</name>
</gene>
<evidence type="ECO:0000313" key="6">
    <source>
        <dbReference type="EMBL" id="KAJ1142525.1"/>
    </source>
</evidence>
<protein>
    <recommendedName>
        <fullName evidence="2">ribonuclease H</fullName>
        <ecNumber evidence="2">3.1.26.4</ecNumber>
    </recommendedName>
</protein>
<feature type="domain" description="Reverse transcriptase" evidence="4">
    <location>
        <begin position="268"/>
        <end position="355"/>
    </location>
</feature>
<dbReference type="Pfam" id="PF00078">
    <property type="entry name" value="RVT_1"/>
    <property type="match status" value="1"/>
</dbReference>
<feature type="compositionally biased region" description="Acidic residues" evidence="3">
    <location>
        <begin position="218"/>
        <end position="227"/>
    </location>
</feature>
<dbReference type="EMBL" id="JANPWB010000010">
    <property type="protein sequence ID" value="KAJ1142525.1"/>
    <property type="molecule type" value="Genomic_DNA"/>
</dbReference>
<evidence type="ECO:0000256" key="3">
    <source>
        <dbReference type="SAM" id="MobiDB-lite"/>
    </source>
</evidence>
<dbReference type="Proteomes" id="UP001066276">
    <property type="component" value="Chromosome 6"/>
</dbReference>
<dbReference type="Pfam" id="PF17919">
    <property type="entry name" value="RT_RNaseH_2"/>
    <property type="match status" value="1"/>
</dbReference>
<name>A0AAV7QTP3_PLEWA</name>
<feature type="region of interest" description="Disordered" evidence="3">
    <location>
        <begin position="218"/>
        <end position="251"/>
    </location>
</feature>
<dbReference type="InterPro" id="IPR051320">
    <property type="entry name" value="Viral_Replic_Matur_Polypro"/>
</dbReference>
<dbReference type="Gene3D" id="3.30.70.270">
    <property type="match status" value="2"/>
</dbReference>
<dbReference type="SUPFAM" id="SSF56672">
    <property type="entry name" value="DNA/RNA polymerases"/>
    <property type="match status" value="1"/>
</dbReference>
<keyword evidence="7" id="KW-1185">Reference proteome</keyword>
<accession>A0AAV7QTP3</accession>
<dbReference type="FunFam" id="3.30.70.270:FF:000020">
    <property type="entry name" value="Transposon Tf2-6 polyprotein-like Protein"/>
    <property type="match status" value="1"/>
</dbReference>